<evidence type="ECO:0000256" key="1">
    <source>
        <dbReference type="SAM" id="Phobius"/>
    </source>
</evidence>
<dbReference type="AlphaFoldDB" id="A0A6J5TZD7"/>
<sequence length="159" mass="17713">MGFTYGVKKFRAKAFLFLHKRVHPVYGISHLNLLTRQVRSCKLLVVALREDRCPKVRVVTSDHIQQHAAHGAGAFIWSCNPLVSEIKASQKEFEGMLQEHRKGRGKTHTHGYYGGLNPRPLGSTPKAWANPTNTPLGVVFSAIISAPIVVFTAVTCYIY</sequence>
<reference evidence="2 3" key="1">
    <citation type="submission" date="2020-05" db="EMBL/GenBank/DDBJ databases">
        <authorList>
            <person name="Campoy J."/>
            <person name="Schneeberger K."/>
            <person name="Spophaly S."/>
        </authorList>
    </citation>
    <scope>NUCLEOTIDE SEQUENCE [LARGE SCALE GENOMIC DNA]</scope>
    <source>
        <strain evidence="2">PruArmRojPasFocal</strain>
    </source>
</reference>
<gene>
    <name evidence="2" type="ORF">CURHAP_LOCUS10533</name>
</gene>
<keyword evidence="1" id="KW-1133">Transmembrane helix</keyword>
<dbReference type="InterPro" id="IPR010298">
    <property type="entry name" value="YacP-like"/>
</dbReference>
<dbReference type="EMBL" id="CAEKDK010000001">
    <property type="protein sequence ID" value="CAB4267708.1"/>
    <property type="molecule type" value="Genomic_DNA"/>
</dbReference>
<keyword evidence="1" id="KW-0472">Membrane</keyword>
<keyword evidence="1" id="KW-0812">Transmembrane</keyword>
<proteinExistence type="predicted"/>
<accession>A0A6J5TZD7</accession>
<dbReference type="PANTHER" id="PTHR34547">
    <property type="entry name" value="YACP-LIKE NYN DOMAIN PROTEIN"/>
    <property type="match status" value="1"/>
</dbReference>
<feature type="transmembrane region" description="Helical" evidence="1">
    <location>
        <begin position="136"/>
        <end position="158"/>
    </location>
</feature>
<dbReference type="Proteomes" id="UP000507222">
    <property type="component" value="Unassembled WGS sequence"/>
</dbReference>
<dbReference type="Pfam" id="PF05991">
    <property type="entry name" value="NYN_YacP"/>
    <property type="match status" value="1"/>
</dbReference>
<dbReference type="PANTHER" id="PTHR34547:SF1">
    <property type="entry name" value="YACP-LIKE NYN DOMAIN PROTEIN"/>
    <property type="match status" value="1"/>
</dbReference>
<protein>
    <submittedName>
        <fullName evidence="2">Uncharacterized protein</fullName>
    </submittedName>
</protein>
<evidence type="ECO:0000313" key="2">
    <source>
        <dbReference type="EMBL" id="CAB4267708.1"/>
    </source>
</evidence>
<name>A0A6J5TZD7_PRUAR</name>
<organism evidence="2 3">
    <name type="scientific">Prunus armeniaca</name>
    <name type="common">Apricot</name>
    <name type="synonym">Armeniaca vulgaris</name>
    <dbReference type="NCBI Taxonomy" id="36596"/>
    <lineage>
        <taxon>Eukaryota</taxon>
        <taxon>Viridiplantae</taxon>
        <taxon>Streptophyta</taxon>
        <taxon>Embryophyta</taxon>
        <taxon>Tracheophyta</taxon>
        <taxon>Spermatophyta</taxon>
        <taxon>Magnoliopsida</taxon>
        <taxon>eudicotyledons</taxon>
        <taxon>Gunneridae</taxon>
        <taxon>Pentapetalae</taxon>
        <taxon>rosids</taxon>
        <taxon>fabids</taxon>
        <taxon>Rosales</taxon>
        <taxon>Rosaceae</taxon>
        <taxon>Amygdaloideae</taxon>
        <taxon>Amygdaleae</taxon>
        <taxon>Prunus</taxon>
    </lineage>
</organism>
<evidence type="ECO:0000313" key="3">
    <source>
        <dbReference type="Proteomes" id="UP000507222"/>
    </source>
</evidence>